<organism evidence="1 2">
    <name type="scientific">Halolamina salina</name>
    <dbReference type="NCBI Taxonomy" id="1220023"/>
    <lineage>
        <taxon>Archaea</taxon>
        <taxon>Methanobacteriati</taxon>
        <taxon>Methanobacteriota</taxon>
        <taxon>Stenosarchaea group</taxon>
        <taxon>Halobacteria</taxon>
        <taxon>Halobacteriales</taxon>
        <taxon>Haloferacaceae</taxon>
    </lineage>
</organism>
<dbReference type="RefSeq" id="WP_379730491.1">
    <property type="nucleotide sequence ID" value="NZ_JBHSWZ010000006.1"/>
</dbReference>
<dbReference type="AlphaFoldDB" id="A0ABD6B8Z8"/>
<comment type="caution">
    <text evidence="1">The sequence shown here is derived from an EMBL/GenBank/DDBJ whole genome shotgun (WGS) entry which is preliminary data.</text>
</comment>
<proteinExistence type="predicted"/>
<reference evidence="1 2" key="1">
    <citation type="journal article" date="2019" name="Int. J. Syst. Evol. Microbiol.">
        <title>The Global Catalogue of Microorganisms (GCM) 10K type strain sequencing project: providing services to taxonomists for standard genome sequencing and annotation.</title>
        <authorList>
            <consortium name="The Broad Institute Genomics Platform"/>
            <consortium name="The Broad Institute Genome Sequencing Center for Infectious Disease"/>
            <person name="Wu L."/>
            <person name="Ma J."/>
        </authorList>
    </citation>
    <scope>NUCLEOTIDE SEQUENCE [LARGE SCALE GENOMIC DNA]</scope>
    <source>
        <strain evidence="1 2">CGMCC 1.12285</strain>
    </source>
</reference>
<accession>A0ABD6B8Z8</accession>
<evidence type="ECO:0000313" key="1">
    <source>
        <dbReference type="EMBL" id="MFD1527384.1"/>
    </source>
</evidence>
<gene>
    <name evidence="1" type="ORF">ACFR9S_13945</name>
</gene>
<keyword evidence="2" id="KW-1185">Reference proteome</keyword>
<sequence>MGLITRGKIEKLRGVVDRAGDFRPAANADLQAKIRDFLGNRDGLTQFVYSTSGTTAEALDSKSVPGGVEVLVEYDQGNSGTVYVGDSDTQAIALTAAGQGRGFRVTDTSDIYVRTPNTGDGVIVSFVGGGA</sequence>
<protein>
    <submittedName>
        <fullName evidence="1">Uncharacterized protein</fullName>
    </submittedName>
</protein>
<name>A0ABD6B8Z8_9EURY</name>
<dbReference type="Proteomes" id="UP001597111">
    <property type="component" value="Unassembled WGS sequence"/>
</dbReference>
<dbReference type="EMBL" id="JBHUDH010000187">
    <property type="protein sequence ID" value="MFD1527384.1"/>
    <property type="molecule type" value="Genomic_DNA"/>
</dbReference>
<evidence type="ECO:0000313" key="2">
    <source>
        <dbReference type="Proteomes" id="UP001597111"/>
    </source>
</evidence>